<dbReference type="CDD" id="cd02440">
    <property type="entry name" value="AdoMet_MTases"/>
    <property type="match status" value="1"/>
</dbReference>
<name>A0A0W8IL79_9MICC</name>
<dbReference type="RefSeq" id="WP_058887591.1">
    <property type="nucleotide sequence ID" value="NZ_LQBM01000001.1"/>
</dbReference>
<feature type="compositionally biased region" description="Pro residues" evidence="4">
    <location>
        <begin position="1"/>
        <end position="10"/>
    </location>
</feature>
<keyword evidence="3" id="KW-0949">S-adenosyl-L-methionine</keyword>
<dbReference type="PANTHER" id="PTHR43464">
    <property type="entry name" value="METHYLTRANSFERASE"/>
    <property type="match status" value="1"/>
</dbReference>
<dbReference type="EMBL" id="LQBM01000001">
    <property type="protein sequence ID" value="KUG60616.1"/>
    <property type="molecule type" value="Genomic_DNA"/>
</dbReference>
<dbReference type="Proteomes" id="UP000054023">
    <property type="component" value="Unassembled WGS sequence"/>
</dbReference>
<dbReference type="GO" id="GO:0008168">
    <property type="term" value="F:methyltransferase activity"/>
    <property type="evidence" value="ECO:0007669"/>
    <property type="project" value="UniProtKB-KW"/>
</dbReference>
<dbReference type="PANTHER" id="PTHR43464:SF19">
    <property type="entry name" value="UBIQUINONE BIOSYNTHESIS O-METHYLTRANSFERASE, MITOCHONDRIAL"/>
    <property type="match status" value="1"/>
</dbReference>
<feature type="region of interest" description="Disordered" evidence="4">
    <location>
        <begin position="1"/>
        <end position="26"/>
    </location>
</feature>
<dbReference type="Pfam" id="PF13489">
    <property type="entry name" value="Methyltransf_23"/>
    <property type="match status" value="1"/>
</dbReference>
<dbReference type="STRING" id="317018.AVL63_09740"/>
<evidence type="ECO:0000256" key="4">
    <source>
        <dbReference type="SAM" id="MobiDB-lite"/>
    </source>
</evidence>
<organism evidence="5 6">
    <name type="scientific">Nesterenkonia jeotgali</name>
    <dbReference type="NCBI Taxonomy" id="317018"/>
    <lineage>
        <taxon>Bacteria</taxon>
        <taxon>Bacillati</taxon>
        <taxon>Actinomycetota</taxon>
        <taxon>Actinomycetes</taxon>
        <taxon>Micrococcales</taxon>
        <taxon>Micrococcaceae</taxon>
        <taxon>Nesterenkonia</taxon>
    </lineage>
</organism>
<feature type="region of interest" description="Disordered" evidence="4">
    <location>
        <begin position="105"/>
        <end position="125"/>
    </location>
</feature>
<sequence length="292" mass="31513">MSFPEAPGPGTPASAGGSGDSSQHAAPEFDPAFAWVSDPELVAIYDVENTGGWDHEFYLELAQELGAERVADIGCGTGVFGILLAEHGIAVTGVDPSAAMTDVARGRTPADRAEAGSAEPTPPPRWIHGFADQLPTGVADLAVMEGHVAQYFLTRADWEAVLSHAFSALRPGGHLAFEVRNPAALELDDWDPESTRETQPHPDGGEFTSWLEIVKVTEDPAEGALITARSHNILPDARTIIAEETLRYRPLPVLRETLSAAGFREVRIWGDWDREELTEDSPEMIFLVQKPG</sequence>
<protein>
    <submittedName>
        <fullName evidence="5">Uncharacterized protein</fullName>
    </submittedName>
</protein>
<dbReference type="OrthoDB" id="9805171at2"/>
<gene>
    <name evidence="5" type="ORF">AVL63_09740</name>
</gene>
<dbReference type="GO" id="GO:0032259">
    <property type="term" value="P:methylation"/>
    <property type="evidence" value="ECO:0007669"/>
    <property type="project" value="UniProtKB-KW"/>
</dbReference>
<feature type="compositionally biased region" description="Basic and acidic residues" evidence="4">
    <location>
        <begin position="105"/>
        <end position="114"/>
    </location>
</feature>
<reference evidence="6" key="1">
    <citation type="submission" date="2015-12" db="EMBL/GenBank/DDBJ databases">
        <authorList>
            <person name="Nair G.R."/>
            <person name="Kaur G."/>
            <person name="Mayilraj S."/>
        </authorList>
    </citation>
    <scope>NUCLEOTIDE SEQUENCE [LARGE SCALE GENOMIC DNA]</scope>
    <source>
        <strain evidence="6">CD08_7</strain>
    </source>
</reference>
<evidence type="ECO:0000256" key="1">
    <source>
        <dbReference type="ARBA" id="ARBA00022603"/>
    </source>
</evidence>
<keyword evidence="6" id="KW-1185">Reference proteome</keyword>
<dbReference type="Gene3D" id="3.40.50.150">
    <property type="entry name" value="Vaccinia Virus protein VP39"/>
    <property type="match status" value="1"/>
</dbReference>
<dbReference type="InterPro" id="IPR029063">
    <property type="entry name" value="SAM-dependent_MTases_sf"/>
</dbReference>
<keyword evidence="2" id="KW-0808">Transferase</keyword>
<dbReference type="AlphaFoldDB" id="A0A0W8IL79"/>
<evidence type="ECO:0000313" key="6">
    <source>
        <dbReference type="Proteomes" id="UP000054023"/>
    </source>
</evidence>
<evidence type="ECO:0000256" key="3">
    <source>
        <dbReference type="ARBA" id="ARBA00022691"/>
    </source>
</evidence>
<proteinExistence type="predicted"/>
<dbReference type="SUPFAM" id="SSF53335">
    <property type="entry name" value="S-adenosyl-L-methionine-dependent methyltransferases"/>
    <property type="match status" value="1"/>
</dbReference>
<keyword evidence="1" id="KW-0489">Methyltransferase</keyword>
<evidence type="ECO:0000256" key="2">
    <source>
        <dbReference type="ARBA" id="ARBA00022679"/>
    </source>
</evidence>
<evidence type="ECO:0000313" key="5">
    <source>
        <dbReference type="EMBL" id="KUG60616.1"/>
    </source>
</evidence>
<accession>A0A0W8IL79</accession>
<feature type="compositionally biased region" description="Low complexity" evidence="4">
    <location>
        <begin position="11"/>
        <end position="26"/>
    </location>
</feature>
<comment type="caution">
    <text evidence="5">The sequence shown here is derived from an EMBL/GenBank/DDBJ whole genome shotgun (WGS) entry which is preliminary data.</text>
</comment>